<evidence type="ECO:0000313" key="4">
    <source>
        <dbReference type="Proteomes" id="UP001215712"/>
    </source>
</evidence>
<keyword evidence="4" id="KW-1185">Reference proteome</keyword>
<evidence type="ECO:0008006" key="5">
    <source>
        <dbReference type="Google" id="ProtNLM"/>
    </source>
</evidence>
<accession>A0AAD6HX85</accession>
<proteinExistence type="predicted"/>
<evidence type="ECO:0000313" key="3">
    <source>
        <dbReference type="EMBL" id="KAJ5740857.1"/>
    </source>
</evidence>
<dbReference type="EMBL" id="JAQJAN010000001">
    <property type="protein sequence ID" value="KAJ5740857.1"/>
    <property type="molecule type" value="Genomic_DNA"/>
</dbReference>
<evidence type="ECO:0000256" key="2">
    <source>
        <dbReference type="SAM" id="SignalP"/>
    </source>
</evidence>
<keyword evidence="2" id="KW-0732">Signal</keyword>
<dbReference type="AlphaFoldDB" id="A0AAD6HX85"/>
<gene>
    <name evidence="3" type="ORF">N7493_000729</name>
</gene>
<comment type="caution">
    <text evidence="3">The sequence shown here is derived from an EMBL/GenBank/DDBJ whole genome shotgun (WGS) entry which is preliminary data.</text>
</comment>
<feature type="region of interest" description="Disordered" evidence="1">
    <location>
        <begin position="121"/>
        <end position="141"/>
    </location>
</feature>
<feature type="signal peptide" evidence="2">
    <location>
        <begin position="1"/>
        <end position="21"/>
    </location>
</feature>
<dbReference type="Proteomes" id="UP001215712">
    <property type="component" value="Unassembled WGS sequence"/>
</dbReference>
<feature type="chain" id="PRO_5041940673" description="GPI anchored serine-threonine rich protein" evidence="2">
    <location>
        <begin position="22"/>
        <end position="179"/>
    </location>
</feature>
<organism evidence="3 4">
    <name type="scientific">Penicillium malachiteum</name>
    <dbReference type="NCBI Taxonomy" id="1324776"/>
    <lineage>
        <taxon>Eukaryota</taxon>
        <taxon>Fungi</taxon>
        <taxon>Dikarya</taxon>
        <taxon>Ascomycota</taxon>
        <taxon>Pezizomycotina</taxon>
        <taxon>Eurotiomycetes</taxon>
        <taxon>Eurotiomycetidae</taxon>
        <taxon>Eurotiales</taxon>
        <taxon>Aspergillaceae</taxon>
        <taxon>Penicillium</taxon>
    </lineage>
</organism>
<name>A0AAD6HX85_9EURO</name>
<evidence type="ECO:0000256" key="1">
    <source>
        <dbReference type="SAM" id="MobiDB-lite"/>
    </source>
</evidence>
<protein>
    <recommendedName>
        <fullName evidence="5">GPI anchored serine-threonine rich protein</fullName>
    </recommendedName>
</protein>
<reference evidence="3" key="2">
    <citation type="submission" date="2023-01" db="EMBL/GenBank/DDBJ databases">
        <authorList>
            <person name="Petersen C."/>
        </authorList>
    </citation>
    <scope>NUCLEOTIDE SEQUENCE</scope>
    <source>
        <strain evidence="3">IBT 17514</strain>
    </source>
</reference>
<sequence>MRPQLSRIPLMLAISASLVTAQDGTVKCAAQSVVDNCLQTMNFELENCNPGDWDCQCTSSTNIVSCYTNCPDDPDRQPAQQLKQQYCLNAKVYGTMFQTASKVSTATAPWPSISSSSAVDATATNTHAAGETHTDSSATGPTKSLAALQASASPSEGVAAAYSAGSFLAFLGLGLGVML</sequence>
<reference evidence="3" key="1">
    <citation type="journal article" date="2023" name="IMA Fungus">
        <title>Comparative genomic study of the Penicillium genus elucidates a diverse pangenome and 15 lateral gene transfer events.</title>
        <authorList>
            <person name="Petersen C."/>
            <person name="Sorensen T."/>
            <person name="Nielsen M.R."/>
            <person name="Sondergaard T.E."/>
            <person name="Sorensen J.L."/>
            <person name="Fitzpatrick D.A."/>
            <person name="Frisvad J.C."/>
            <person name="Nielsen K.L."/>
        </authorList>
    </citation>
    <scope>NUCLEOTIDE SEQUENCE</scope>
    <source>
        <strain evidence="3">IBT 17514</strain>
    </source>
</reference>